<gene>
    <name evidence="1" type="ORF">B8W66_10920</name>
</gene>
<accession>A0A1X2LV58</accession>
<dbReference type="EMBL" id="NCXP01000010">
    <property type="protein sequence ID" value="OSC40962.1"/>
    <property type="molecule type" value="Genomic_DNA"/>
</dbReference>
<name>A0A1X2LV58_9MYCO</name>
<proteinExistence type="predicted"/>
<keyword evidence="2" id="KW-1185">Reference proteome</keyword>
<reference evidence="1 2" key="1">
    <citation type="submission" date="2017-04" db="EMBL/GenBank/DDBJ databases">
        <title>The new phylogeny of genus Mycobacterium.</title>
        <authorList>
            <person name="Tortoli E."/>
            <person name="Trovato A."/>
            <person name="Cirillo D.M."/>
        </authorList>
    </citation>
    <scope>NUCLEOTIDE SEQUENCE [LARGE SCALE GENOMIC DNA]</scope>
    <source>
        <strain evidence="1 2">TBL 1200985</strain>
    </source>
</reference>
<protein>
    <submittedName>
        <fullName evidence="1">Uncharacterized protein</fullName>
    </submittedName>
</protein>
<organism evidence="1 2">
    <name type="scientific">Mycobacterium decipiens</name>
    <dbReference type="NCBI Taxonomy" id="1430326"/>
    <lineage>
        <taxon>Bacteria</taxon>
        <taxon>Bacillati</taxon>
        <taxon>Actinomycetota</taxon>
        <taxon>Actinomycetes</taxon>
        <taxon>Mycobacteriales</taxon>
        <taxon>Mycobacteriaceae</taxon>
        <taxon>Mycobacterium</taxon>
    </lineage>
</organism>
<sequence>MSTKYYLQKVPVESVQPGFSLAIRTGGDYRHFQVDCTQMWQRSGQPVMIKLVSEPINGGEPRVLEYEAGTPVIRLLGVCEAAS</sequence>
<dbReference type="OrthoDB" id="4747865at2"/>
<dbReference type="AlphaFoldDB" id="A0A1X2LV58"/>
<comment type="caution">
    <text evidence="1">The sequence shown here is derived from an EMBL/GenBank/DDBJ whole genome shotgun (WGS) entry which is preliminary data.</text>
</comment>
<dbReference type="Proteomes" id="UP000193247">
    <property type="component" value="Unassembled WGS sequence"/>
</dbReference>
<evidence type="ECO:0000313" key="2">
    <source>
        <dbReference type="Proteomes" id="UP000193247"/>
    </source>
</evidence>
<evidence type="ECO:0000313" key="1">
    <source>
        <dbReference type="EMBL" id="OSC40962.1"/>
    </source>
</evidence>
<dbReference type="RefSeq" id="WP_085325050.1">
    <property type="nucleotide sequence ID" value="NZ_NCXP01000010.1"/>
</dbReference>